<feature type="transmembrane region" description="Helical" evidence="8">
    <location>
        <begin position="210"/>
        <end position="229"/>
    </location>
</feature>
<keyword evidence="3" id="KW-0813">Transport</keyword>
<dbReference type="GO" id="GO:1903785">
    <property type="term" value="P:L-valine transmembrane transport"/>
    <property type="evidence" value="ECO:0007669"/>
    <property type="project" value="TreeGrafter"/>
</dbReference>
<evidence type="ECO:0000256" key="7">
    <source>
        <dbReference type="ARBA" id="ARBA00023136"/>
    </source>
</evidence>
<evidence type="ECO:0000313" key="10">
    <source>
        <dbReference type="Proteomes" id="UP000285636"/>
    </source>
</evidence>
<evidence type="ECO:0000256" key="6">
    <source>
        <dbReference type="ARBA" id="ARBA00022989"/>
    </source>
</evidence>
<dbReference type="AlphaFoldDB" id="A0A423IGK1"/>
<comment type="caution">
    <text evidence="9">The sequence shown here is derived from an EMBL/GenBank/DDBJ whole genome shotgun (WGS) entry which is preliminary data.</text>
</comment>
<proteinExistence type="inferred from homology"/>
<dbReference type="PANTHER" id="PTHR34979">
    <property type="entry name" value="INNER MEMBRANE PROTEIN YGAZ"/>
    <property type="match status" value="1"/>
</dbReference>
<dbReference type="PANTHER" id="PTHR34979:SF1">
    <property type="entry name" value="INNER MEMBRANE PROTEIN YGAZ"/>
    <property type="match status" value="1"/>
</dbReference>
<comment type="similarity">
    <text evidence="2">Belongs to the AzlC family.</text>
</comment>
<feature type="transmembrane region" description="Helical" evidence="8">
    <location>
        <begin position="185"/>
        <end position="204"/>
    </location>
</feature>
<evidence type="ECO:0000256" key="5">
    <source>
        <dbReference type="ARBA" id="ARBA00022692"/>
    </source>
</evidence>
<dbReference type="RefSeq" id="WP_123431935.1">
    <property type="nucleotide sequence ID" value="NZ_MOBK01000001.1"/>
</dbReference>
<comment type="subcellular location">
    <subcellularLocation>
        <location evidence="1">Cell membrane</location>
        <topology evidence="1">Multi-pass membrane protein</topology>
    </subcellularLocation>
</comment>
<name>A0A423IGK1_9PSED</name>
<dbReference type="EMBL" id="MOBK01000001">
    <property type="protein sequence ID" value="RON24560.1"/>
    <property type="molecule type" value="Genomic_DNA"/>
</dbReference>
<feature type="transmembrane region" description="Helical" evidence="8">
    <location>
        <begin position="160"/>
        <end position="178"/>
    </location>
</feature>
<feature type="transmembrane region" description="Helical" evidence="8">
    <location>
        <begin position="73"/>
        <end position="90"/>
    </location>
</feature>
<evidence type="ECO:0000256" key="2">
    <source>
        <dbReference type="ARBA" id="ARBA00010735"/>
    </source>
</evidence>
<evidence type="ECO:0000256" key="4">
    <source>
        <dbReference type="ARBA" id="ARBA00022475"/>
    </source>
</evidence>
<dbReference type="Pfam" id="PF03591">
    <property type="entry name" value="AzlC"/>
    <property type="match status" value="1"/>
</dbReference>
<feature type="transmembrane region" description="Helical" evidence="8">
    <location>
        <begin position="131"/>
        <end position="154"/>
    </location>
</feature>
<keyword evidence="5 8" id="KW-0812">Transmembrane</keyword>
<accession>A0A423IGK1</accession>
<dbReference type="GO" id="GO:0005886">
    <property type="term" value="C:plasma membrane"/>
    <property type="evidence" value="ECO:0007669"/>
    <property type="project" value="UniProtKB-SubCell"/>
</dbReference>
<dbReference type="InterPro" id="IPR011606">
    <property type="entry name" value="Brnchd-chn_aa_trnsp_permease"/>
</dbReference>
<organism evidence="9 10">
    <name type="scientific">Pseudomonas brassicacearum</name>
    <dbReference type="NCBI Taxonomy" id="930166"/>
    <lineage>
        <taxon>Bacteria</taxon>
        <taxon>Pseudomonadati</taxon>
        <taxon>Pseudomonadota</taxon>
        <taxon>Gammaproteobacteria</taxon>
        <taxon>Pseudomonadales</taxon>
        <taxon>Pseudomonadaceae</taxon>
        <taxon>Pseudomonas</taxon>
    </lineage>
</organism>
<keyword evidence="6 8" id="KW-1133">Transmembrane helix</keyword>
<gene>
    <name evidence="9" type="ORF">BK660_02495</name>
</gene>
<reference evidence="9 10" key="1">
    <citation type="submission" date="2016-10" db="EMBL/GenBank/DDBJ databases">
        <title>Comparative genome analysis of multiple Pseudomonas spp. focuses on biocontrol and plant growth promoting traits.</title>
        <authorList>
            <person name="Tao X.-Y."/>
            <person name="Taylor C.G."/>
        </authorList>
    </citation>
    <scope>NUCLEOTIDE SEQUENCE [LARGE SCALE GENOMIC DNA]</scope>
    <source>
        <strain evidence="9 10">38D7</strain>
    </source>
</reference>
<keyword evidence="4" id="KW-1003">Cell membrane</keyword>
<dbReference type="Proteomes" id="UP000285636">
    <property type="component" value="Unassembled WGS sequence"/>
</dbReference>
<evidence type="ECO:0000256" key="3">
    <source>
        <dbReference type="ARBA" id="ARBA00022448"/>
    </source>
</evidence>
<sequence length="233" mass="24708">MTNSIMPRSAFLRGAAAIVPLSLATAPWGLLAGSMAIEANLTPLQGQGLSSIVFAGAAQLVAIGMLKGGAGVFSILLTTLLLTSQHLLYGMSMRSVISPLPGRWRVGLGFLLTDELFALTSQHDKQQFNRWYALGVGLTFYVAWNLFTLAGIVLGSNIPGLEHLGLDFSIVATFIALITPVVRNVPTVVCVAVSLFCSVLFSYWQWGSALVLSGLVGMTAGFICNKLYLGRAA</sequence>
<keyword evidence="7 8" id="KW-0472">Membrane</keyword>
<evidence type="ECO:0000256" key="1">
    <source>
        <dbReference type="ARBA" id="ARBA00004651"/>
    </source>
</evidence>
<protein>
    <submittedName>
        <fullName evidence="9">Branched-chain amino acid ABC transporter permease</fullName>
    </submittedName>
</protein>
<evidence type="ECO:0000313" key="9">
    <source>
        <dbReference type="EMBL" id="RON24560.1"/>
    </source>
</evidence>
<evidence type="ECO:0000256" key="8">
    <source>
        <dbReference type="SAM" id="Phobius"/>
    </source>
</evidence>